<keyword evidence="3" id="KW-1185">Reference proteome</keyword>
<evidence type="ECO:0000313" key="2">
    <source>
        <dbReference type="EMBL" id="QCK16586.1"/>
    </source>
</evidence>
<protein>
    <recommendedName>
        <fullName evidence="4">Lipocalin-like domain-containing protein</fullName>
    </recommendedName>
</protein>
<evidence type="ECO:0008006" key="4">
    <source>
        <dbReference type="Google" id="ProtNLM"/>
    </source>
</evidence>
<gene>
    <name evidence="2" type="ORF">DCC35_18560</name>
</gene>
<name>A0A4D7JWT8_9BACT</name>
<reference evidence="2 3" key="1">
    <citation type="submission" date="2018-04" db="EMBL/GenBank/DDBJ databases">
        <title>Complete genome uncultured novel isolate.</title>
        <authorList>
            <person name="Merlino G."/>
        </authorList>
    </citation>
    <scope>NUCLEOTIDE SEQUENCE [LARGE SCALE GENOMIC DNA]</scope>
    <source>
        <strain evidence="3">R1DC9</strain>
    </source>
</reference>
<proteinExistence type="predicted"/>
<feature type="signal peptide" evidence="1">
    <location>
        <begin position="1"/>
        <end position="19"/>
    </location>
</feature>
<sequence length="157" mass="18590">MKILSIAFFSVLLYFSSFSQTRTEISGKWIVEKAELPVKPNMTEDQKEMMDLILTEFSRSSFEFDSKQQANFNIRLSDYYIYNAFWVYNKESRTIAIRDKKTKSVLMQLFVRPVFGNTMKFYVQDTPFVLTVKKVSDLDEIKYSYKSKDNRKFAVNP</sequence>
<dbReference type="KEGG" id="fpf:DCC35_18560"/>
<keyword evidence="1" id="KW-0732">Signal</keyword>
<dbReference type="AlphaFoldDB" id="A0A4D7JWT8"/>
<dbReference type="EMBL" id="CP028923">
    <property type="protein sequence ID" value="QCK16586.1"/>
    <property type="molecule type" value="Genomic_DNA"/>
</dbReference>
<dbReference type="Proteomes" id="UP000298616">
    <property type="component" value="Chromosome"/>
</dbReference>
<organism evidence="2 3">
    <name type="scientific">Mangrovivirga cuniculi</name>
    <dbReference type="NCBI Taxonomy" id="2715131"/>
    <lineage>
        <taxon>Bacteria</taxon>
        <taxon>Pseudomonadati</taxon>
        <taxon>Bacteroidota</taxon>
        <taxon>Cytophagia</taxon>
        <taxon>Cytophagales</taxon>
        <taxon>Mangrovivirgaceae</taxon>
        <taxon>Mangrovivirga</taxon>
    </lineage>
</organism>
<feature type="chain" id="PRO_5020925689" description="Lipocalin-like domain-containing protein" evidence="1">
    <location>
        <begin position="20"/>
        <end position="157"/>
    </location>
</feature>
<evidence type="ECO:0000256" key="1">
    <source>
        <dbReference type="SAM" id="SignalP"/>
    </source>
</evidence>
<accession>A0A4D7JWT8</accession>
<dbReference type="RefSeq" id="WP_137092177.1">
    <property type="nucleotide sequence ID" value="NZ_CP028923.1"/>
</dbReference>
<evidence type="ECO:0000313" key="3">
    <source>
        <dbReference type="Proteomes" id="UP000298616"/>
    </source>
</evidence>